<sequence>MAGDVASAFRNISIHNNSVYLFAGRIEEENVLVNKLSAPFCWPGSPACYEAVGGAISHRLPLQGYQPNQRTLRFAIKAILGAEAFNDEKFTQGKTRQRVRGLEFDSVAELVSIPQTKVDKARGIIASAYSAEFLMRKTYRSLMGSLRHVAACLRAARSFLQFLRHVSGEMKQDLLWWLHPHTPQLNGVSLEFFNVLPPPDIVKETHRILSYALDTAAHRALTYQFSKVEIDLTNKFKADYPNGFDINFRELLSCAFAVHTEIRELKFSSAYFAGGRPRIDFDFQRPTWQELAMAMLTPAPAYLLTRLLRLCLRY</sequence>
<evidence type="ECO:0000313" key="1">
    <source>
        <dbReference type="EMBL" id="POM75894.1"/>
    </source>
</evidence>
<evidence type="ECO:0000313" key="2">
    <source>
        <dbReference type="Proteomes" id="UP000237271"/>
    </source>
</evidence>
<dbReference type="OrthoDB" id="126027at2759"/>
<name>A0A2P4YDL9_9STRA</name>
<proteinExistence type="predicted"/>
<comment type="caution">
    <text evidence="1">The sequence shown here is derived from an EMBL/GenBank/DDBJ whole genome shotgun (WGS) entry which is preliminary data.</text>
</comment>
<dbReference type="PANTHER" id="PTHR33050">
    <property type="entry name" value="REVERSE TRANSCRIPTASE DOMAIN-CONTAINING PROTEIN"/>
    <property type="match status" value="1"/>
</dbReference>
<dbReference type="Proteomes" id="UP000237271">
    <property type="component" value="Unassembled WGS sequence"/>
</dbReference>
<reference evidence="1 2" key="1">
    <citation type="journal article" date="2017" name="Genome Biol. Evol.">
        <title>Phytophthora megakarya and P. palmivora, closely related causal agents of cacao black pod rot, underwent increases in genome sizes and gene numbers by different mechanisms.</title>
        <authorList>
            <person name="Ali S.S."/>
            <person name="Shao J."/>
            <person name="Lary D.J."/>
            <person name="Kronmiller B."/>
            <person name="Shen D."/>
            <person name="Strem M.D."/>
            <person name="Amoako-Attah I."/>
            <person name="Akrofi A.Y."/>
            <person name="Begoude B.A."/>
            <person name="Ten Hoopen G.M."/>
            <person name="Coulibaly K."/>
            <person name="Kebe B.I."/>
            <person name="Melnick R.L."/>
            <person name="Guiltinan M.J."/>
            <person name="Tyler B.M."/>
            <person name="Meinhardt L.W."/>
            <person name="Bailey B.A."/>
        </authorList>
    </citation>
    <scope>NUCLEOTIDE SEQUENCE [LARGE SCALE GENOMIC DNA]</scope>
    <source>
        <strain evidence="2">sbr112.9</strain>
    </source>
</reference>
<dbReference type="AlphaFoldDB" id="A0A2P4YDL9"/>
<protein>
    <submittedName>
        <fullName evidence="1">Uncharacterized protein</fullName>
    </submittedName>
</protein>
<dbReference type="PANTHER" id="PTHR33050:SF7">
    <property type="entry name" value="RIBONUCLEASE H"/>
    <property type="match status" value="1"/>
</dbReference>
<gene>
    <name evidence="1" type="ORF">PHPALM_6938</name>
</gene>
<dbReference type="InterPro" id="IPR052055">
    <property type="entry name" value="Hepadnavirus_pol/RT"/>
</dbReference>
<keyword evidence="2" id="KW-1185">Reference proteome</keyword>
<dbReference type="EMBL" id="NCKW01003615">
    <property type="protein sequence ID" value="POM75894.1"/>
    <property type="molecule type" value="Genomic_DNA"/>
</dbReference>
<accession>A0A2P4YDL9</accession>
<organism evidence="1 2">
    <name type="scientific">Phytophthora palmivora</name>
    <dbReference type="NCBI Taxonomy" id="4796"/>
    <lineage>
        <taxon>Eukaryota</taxon>
        <taxon>Sar</taxon>
        <taxon>Stramenopiles</taxon>
        <taxon>Oomycota</taxon>
        <taxon>Peronosporomycetes</taxon>
        <taxon>Peronosporales</taxon>
        <taxon>Peronosporaceae</taxon>
        <taxon>Phytophthora</taxon>
    </lineage>
</organism>